<gene>
    <name evidence="3" type="ORF">G3A50_21245</name>
</gene>
<evidence type="ECO:0000313" key="4">
    <source>
        <dbReference type="Proteomes" id="UP000464751"/>
    </source>
</evidence>
<dbReference type="KEGG" id="apra:G3A50_21245"/>
<dbReference type="InterPro" id="IPR005546">
    <property type="entry name" value="Autotransporte_beta"/>
</dbReference>
<organism evidence="3 4">
    <name type="scientific">Ancylobacter pratisalsi</name>
    <dbReference type="NCBI Taxonomy" id="1745854"/>
    <lineage>
        <taxon>Bacteria</taxon>
        <taxon>Pseudomonadati</taxon>
        <taxon>Pseudomonadota</taxon>
        <taxon>Alphaproteobacteria</taxon>
        <taxon>Hyphomicrobiales</taxon>
        <taxon>Xanthobacteraceae</taxon>
        <taxon>Ancylobacter</taxon>
    </lineage>
</organism>
<dbReference type="EMBL" id="CP048630">
    <property type="protein sequence ID" value="QIB35953.1"/>
    <property type="molecule type" value="Genomic_DNA"/>
</dbReference>
<keyword evidence="1" id="KW-0732">Signal</keyword>
<keyword evidence="4" id="KW-1185">Reference proteome</keyword>
<sequence>MKIRRTSHGVARARALGFVAMGLGVGSLPQVAKADPLPQEPTIYQPLNFGTNGTFLTGIRGDNIVGNYTIPGTTGTGGLYYNMTTQTWSPMPEATANGANFPGAIGSSPYGPNFGNPDGILRVVGSYQTATSAPYDLSYLYDAAAAPGQQITTLIYPDSGTLYTIAHSTFGNQVVGNYDTQLATGNAFIYNIDTGTYVTNNIPGAISTTAYGIYGDKIAGGYGEVMVDGVIHAEHGYIYDQTTGDYVTYDHPGAVATHFEGITGAGRSGEYNLVTNWVTADGTVHPAVMHVDALGVATWYEIDIPGAVVSSNSAYGENVVGIYVDSNGINGYLATIPGIYNPIRNTGTLTSAAANEAVLSGLKGDDIINSGIIQVSGNGGLGMRGETYGVLTNSGTIVATGAFGSAVELHGLYGTFLNYGTLQATAVADALRTGPDSYGTVIVNTGIIDGRIAATEGAAKRFENSGWIGVTTTDVPVVHHFSGTFVQTPAGTLAVRLSDDWNDGMAVTGTVRLAGTLEANFQTMNFAPSYALIGATQGVSGAFDTLATSGLPALFDASVNYGPTAVTLSVASDLANVPNNTPNQRAVGGAIDGIINTPSDGFLTQLPEALAPLYNLSSDQLSGALNALSGEAYASEQSVLIGDSLFSRQAILGRLRQGSYAGQAGPTGALGYGGPALAYAPPAQAGVPFPTKAAVATPEPAFNGTIWAQGFGGWSDYDSGTNTASVDATIGGIISGADVKVDDWLLGAALGYSQSSADTDALASSSDVDSLLLALYAGTSSGPWNLRLGASYAFNQIDASRTIAYPGYAEQANADYDGGTAQVFAEIGYGFAVQQLAIEPFAGLAYVHLHTDSFSETGASAGLTGSSSSMDASYSSLGLRAATTLELSNGVALQPHAAVTWQHAFGDITPETQMAFLSAPGANFTVAGVPLAENTALVEVGADLQLTEQVSVGVSYLGQFADSVTVNALQANLRWRF</sequence>
<protein>
    <submittedName>
        <fullName evidence="3">Autotransporter domain-containing protein</fullName>
    </submittedName>
</protein>
<name>A0A6P1YV11_9HYPH</name>
<accession>A0A6P1YV11</accession>
<reference evidence="3 4" key="1">
    <citation type="submission" date="2020-02" db="EMBL/GenBank/DDBJ databases">
        <authorList>
            <person name="Li G."/>
        </authorList>
    </citation>
    <scope>NUCLEOTIDE SEQUENCE [LARGE SCALE GENOMIC DNA]</scope>
    <source>
        <strain evidence="3 4">DSM 102029</strain>
    </source>
</reference>
<dbReference type="Proteomes" id="UP000464751">
    <property type="component" value="Chromosome"/>
</dbReference>
<dbReference type="InterPro" id="IPR006315">
    <property type="entry name" value="OM_autotransptr_brl_dom"/>
</dbReference>
<dbReference type="NCBIfam" id="TIGR01414">
    <property type="entry name" value="autotrans_barl"/>
    <property type="match status" value="1"/>
</dbReference>
<evidence type="ECO:0000313" key="3">
    <source>
        <dbReference type="EMBL" id="QIB35953.1"/>
    </source>
</evidence>
<dbReference type="Pfam" id="PF03797">
    <property type="entry name" value="Autotransporter"/>
    <property type="match status" value="1"/>
</dbReference>
<dbReference type="InterPro" id="IPR036709">
    <property type="entry name" value="Autotransporte_beta_dom_sf"/>
</dbReference>
<feature type="domain" description="Autotransporter" evidence="2">
    <location>
        <begin position="699"/>
        <end position="977"/>
    </location>
</feature>
<evidence type="ECO:0000256" key="1">
    <source>
        <dbReference type="SAM" id="SignalP"/>
    </source>
</evidence>
<evidence type="ECO:0000259" key="2">
    <source>
        <dbReference type="PROSITE" id="PS51208"/>
    </source>
</evidence>
<dbReference type="GO" id="GO:0019867">
    <property type="term" value="C:outer membrane"/>
    <property type="evidence" value="ECO:0007669"/>
    <property type="project" value="InterPro"/>
</dbReference>
<dbReference type="Gene3D" id="2.40.128.130">
    <property type="entry name" value="Autotransporter beta-domain"/>
    <property type="match status" value="1"/>
</dbReference>
<feature type="signal peptide" evidence="1">
    <location>
        <begin position="1"/>
        <end position="34"/>
    </location>
</feature>
<dbReference type="PROSITE" id="PS51208">
    <property type="entry name" value="AUTOTRANSPORTER"/>
    <property type="match status" value="1"/>
</dbReference>
<dbReference type="SUPFAM" id="SSF103515">
    <property type="entry name" value="Autotransporter"/>
    <property type="match status" value="1"/>
</dbReference>
<dbReference type="SMART" id="SM00869">
    <property type="entry name" value="Autotransporter"/>
    <property type="match status" value="1"/>
</dbReference>
<feature type="chain" id="PRO_5026930761" evidence="1">
    <location>
        <begin position="35"/>
        <end position="977"/>
    </location>
</feature>
<proteinExistence type="predicted"/>
<dbReference type="AlphaFoldDB" id="A0A6P1YV11"/>